<dbReference type="GO" id="GO:0004386">
    <property type="term" value="F:helicase activity"/>
    <property type="evidence" value="ECO:0007669"/>
    <property type="project" value="UniProtKB-KW"/>
</dbReference>
<organism evidence="2">
    <name type="scientific">uncultured Thermomicrobiales bacterium</name>
    <dbReference type="NCBI Taxonomy" id="1645740"/>
    <lineage>
        <taxon>Bacteria</taxon>
        <taxon>Pseudomonadati</taxon>
        <taxon>Thermomicrobiota</taxon>
        <taxon>Thermomicrobia</taxon>
        <taxon>Thermomicrobiales</taxon>
        <taxon>environmental samples</taxon>
    </lineage>
</organism>
<dbReference type="GO" id="GO:0006260">
    <property type="term" value="P:DNA replication"/>
    <property type="evidence" value="ECO:0007669"/>
    <property type="project" value="TreeGrafter"/>
</dbReference>
<proteinExistence type="predicted"/>
<dbReference type="Pfam" id="PF01695">
    <property type="entry name" value="IstB_IS21"/>
    <property type="match status" value="1"/>
</dbReference>
<sequence length="255" mass="28486">MPTCPICRDAGFLRLNAPVTDPRFGQLIPCECRLREQDDRKHEELLRIGNLGAFEGKTFENFDPGINPDVADARATALRYAADPHGFGKPWLFLMGKCGTGKTHIAAAIANYYITHQGGRALFTIVPDLLDHLRAAFNPAATNGVTYDQRFQDVRDVPLLILDDLGTENATPWAKEKLFQIFNHRYNERLSTVVTTNHDFSQIDERIVSRLLDGGLCQDLPIDAPDYRLRGRAVGAISPTTRPVRRANGRNGNPY</sequence>
<gene>
    <name evidence="2" type="ORF">AVDCRST_MAG18-4131</name>
</gene>
<dbReference type="SUPFAM" id="SSF52540">
    <property type="entry name" value="P-loop containing nucleoside triphosphate hydrolases"/>
    <property type="match status" value="1"/>
</dbReference>
<protein>
    <submittedName>
        <fullName evidence="2">Helicase loader DnaI</fullName>
    </submittedName>
</protein>
<dbReference type="InterPro" id="IPR002611">
    <property type="entry name" value="IstB_ATP-bd"/>
</dbReference>
<dbReference type="PANTHER" id="PTHR30050:SF4">
    <property type="entry name" value="ATP-BINDING PROTEIN RV3427C IN INSERTION SEQUENCE-RELATED"/>
    <property type="match status" value="1"/>
</dbReference>
<reference evidence="2" key="1">
    <citation type="submission" date="2020-02" db="EMBL/GenBank/DDBJ databases">
        <authorList>
            <person name="Meier V. D."/>
        </authorList>
    </citation>
    <scope>NUCLEOTIDE SEQUENCE</scope>
    <source>
        <strain evidence="2">AVDCRST_MAG18</strain>
    </source>
</reference>
<keyword evidence="2" id="KW-0067">ATP-binding</keyword>
<accession>A0A6J4VTL0</accession>
<dbReference type="AlphaFoldDB" id="A0A6J4VTL0"/>
<keyword evidence="2" id="KW-0378">Hydrolase</keyword>
<evidence type="ECO:0000259" key="1">
    <source>
        <dbReference type="SMART" id="SM00382"/>
    </source>
</evidence>
<dbReference type="CDD" id="cd00009">
    <property type="entry name" value="AAA"/>
    <property type="match status" value="1"/>
</dbReference>
<dbReference type="InterPro" id="IPR027417">
    <property type="entry name" value="P-loop_NTPase"/>
</dbReference>
<dbReference type="EMBL" id="CADCWN010000327">
    <property type="protein sequence ID" value="CAA9587442.1"/>
    <property type="molecule type" value="Genomic_DNA"/>
</dbReference>
<name>A0A6J4VTL0_9BACT</name>
<dbReference type="PANTHER" id="PTHR30050">
    <property type="entry name" value="CHROMOSOMAL REPLICATION INITIATOR PROTEIN DNAA"/>
    <property type="match status" value="1"/>
</dbReference>
<keyword evidence="2" id="KW-0547">Nucleotide-binding</keyword>
<feature type="domain" description="AAA+ ATPase" evidence="1">
    <location>
        <begin position="88"/>
        <end position="226"/>
    </location>
</feature>
<keyword evidence="2" id="KW-0347">Helicase</keyword>
<evidence type="ECO:0000313" key="2">
    <source>
        <dbReference type="EMBL" id="CAA9587442.1"/>
    </source>
</evidence>
<dbReference type="Gene3D" id="3.40.50.300">
    <property type="entry name" value="P-loop containing nucleotide triphosphate hydrolases"/>
    <property type="match status" value="1"/>
</dbReference>
<dbReference type="GO" id="GO:0005524">
    <property type="term" value="F:ATP binding"/>
    <property type="evidence" value="ECO:0007669"/>
    <property type="project" value="InterPro"/>
</dbReference>
<dbReference type="SMART" id="SM00382">
    <property type="entry name" value="AAA"/>
    <property type="match status" value="1"/>
</dbReference>
<dbReference type="InterPro" id="IPR003593">
    <property type="entry name" value="AAA+_ATPase"/>
</dbReference>